<keyword evidence="3" id="KW-0378">Hydrolase</keyword>
<dbReference type="EMBL" id="CABWIF010000002">
    <property type="protein sequence ID" value="VWL87842.1"/>
    <property type="molecule type" value="Genomic_DNA"/>
</dbReference>
<feature type="domain" description="PDZ" evidence="2">
    <location>
        <begin position="1"/>
        <end position="56"/>
    </location>
</feature>
<dbReference type="PROSITE" id="PS50106">
    <property type="entry name" value="PDZ"/>
    <property type="match status" value="1"/>
</dbReference>
<evidence type="ECO:0000256" key="1">
    <source>
        <dbReference type="SAM" id="MobiDB-lite"/>
    </source>
</evidence>
<dbReference type="AlphaFoldDB" id="A0A5K1IKF7"/>
<dbReference type="Gene3D" id="2.30.42.10">
    <property type="match status" value="1"/>
</dbReference>
<dbReference type="Proteomes" id="UP000368032">
    <property type="component" value="Unassembled WGS sequence"/>
</dbReference>
<proteinExistence type="predicted"/>
<organism evidence="3 4">
    <name type="scientific">Collinsella aerofaciens</name>
    <dbReference type="NCBI Taxonomy" id="74426"/>
    <lineage>
        <taxon>Bacteria</taxon>
        <taxon>Bacillati</taxon>
        <taxon>Actinomycetota</taxon>
        <taxon>Coriobacteriia</taxon>
        <taxon>Coriobacteriales</taxon>
        <taxon>Coriobacteriaceae</taxon>
        <taxon>Collinsella</taxon>
    </lineage>
</organism>
<dbReference type="Pfam" id="PF13180">
    <property type="entry name" value="PDZ_2"/>
    <property type="match status" value="1"/>
</dbReference>
<feature type="region of interest" description="Disordered" evidence="1">
    <location>
        <begin position="65"/>
        <end position="92"/>
    </location>
</feature>
<protein>
    <submittedName>
        <fullName evidence="3">Serine protease Do-like HtrA</fullName>
        <ecNumber evidence="3">3.4.21.107</ecNumber>
    </submittedName>
</protein>
<dbReference type="RefSeq" id="WP_264297874.1">
    <property type="nucleotide sequence ID" value="NZ_CABWIF010000002.1"/>
</dbReference>
<evidence type="ECO:0000259" key="2">
    <source>
        <dbReference type="PROSITE" id="PS50106"/>
    </source>
</evidence>
<gene>
    <name evidence="3" type="primary">htrA_1</name>
    <name evidence="3" type="ORF">CKJAJONC_01204</name>
</gene>
<dbReference type="InterPro" id="IPR001478">
    <property type="entry name" value="PDZ"/>
</dbReference>
<dbReference type="SUPFAM" id="SSF50156">
    <property type="entry name" value="PDZ domain-like"/>
    <property type="match status" value="1"/>
</dbReference>
<dbReference type="InterPro" id="IPR036034">
    <property type="entry name" value="PDZ_sf"/>
</dbReference>
<reference evidence="3 4" key="1">
    <citation type="submission" date="2019-10" db="EMBL/GenBank/DDBJ databases">
        <authorList>
            <person name="Wolf R A."/>
        </authorList>
    </citation>
    <scope>NUCLEOTIDE SEQUENCE [LARGE SCALE GENOMIC DNA]</scope>
    <source>
        <strain evidence="3">Collinsella_aerofaciens_DSM_13712</strain>
    </source>
</reference>
<feature type="compositionally biased region" description="Low complexity" evidence="1">
    <location>
        <begin position="74"/>
        <end position="83"/>
    </location>
</feature>
<dbReference type="GO" id="GO:0006508">
    <property type="term" value="P:proteolysis"/>
    <property type="evidence" value="ECO:0007669"/>
    <property type="project" value="UniProtKB-KW"/>
</dbReference>
<dbReference type="EC" id="3.4.21.107" evidence="3"/>
<evidence type="ECO:0000313" key="4">
    <source>
        <dbReference type="Proteomes" id="UP000368032"/>
    </source>
</evidence>
<evidence type="ECO:0000313" key="3">
    <source>
        <dbReference type="EMBL" id="VWL87842.1"/>
    </source>
</evidence>
<accession>A0A5K1IKF7</accession>
<keyword evidence="3" id="KW-0645">Protease</keyword>
<sequence>MASVVEDGPAAKAGIQEGDVITKLGDDEITSADGLIIALRSHEVGEKVEITLMRGKEEKKVTVELGSDEELQNQQQDDSSTDTGNGGITDEQLRQYLEELLGQQGQGQGQGYGQGF</sequence>
<dbReference type="GO" id="GO:0008233">
    <property type="term" value="F:peptidase activity"/>
    <property type="evidence" value="ECO:0007669"/>
    <property type="project" value="UniProtKB-KW"/>
</dbReference>
<name>A0A5K1IKF7_9ACTN</name>